<organism evidence="1 2">
    <name type="scientific">Truncatella angustata</name>
    <dbReference type="NCBI Taxonomy" id="152316"/>
    <lineage>
        <taxon>Eukaryota</taxon>
        <taxon>Fungi</taxon>
        <taxon>Dikarya</taxon>
        <taxon>Ascomycota</taxon>
        <taxon>Pezizomycotina</taxon>
        <taxon>Sordariomycetes</taxon>
        <taxon>Xylariomycetidae</taxon>
        <taxon>Amphisphaeriales</taxon>
        <taxon>Sporocadaceae</taxon>
        <taxon>Truncatella</taxon>
    </lineage>
</organism>
<proteinExistence type="predicted"/>
<dbReference type="AlphaFoldDB" id="A0A9P9A2T9"/>
<keyword evidence="2" id="KW-1185">Reference proteome</keyword>
<dbReference type="GeneID" id="70128593"/>
<name>A0A9P9A2T9_9PEZI</name>
<dbReference type="EMBL" id="JAGPXC010000002">
    <property type="protein sequence ID" value="KAH6658280.1"/>
    <property type="molecule type" value="Genomic_DNA"/>
</dbReference>
<evidence type="ECO:0000313" key="2">
    <source>
        <dbReference type="Proteomes" id="UP000758603"/>
    </source>
</evidence>
<dbReference type="Proteomes" id="UP000758603">
    <property type="component" value="Unassembled WGS sequence"/>
</dbReference>
<gene>
    <name evidence="1" type="ORF">BKA67DRAFT_533439</name>
</gene>
<reference evidence="1" key="1">
    <citation type="journal article" date="2021" name="Nat. Commun.">
        <title>Genetic determinants of endophytism in the Arabidopsis root mycobiome.</title>
        <authorList>
            <person name="Mesny F."/>
            <person name="Miyauchi S."/>
            <person name="Thiergart T."/>
            <person name="Pickel B."/>
            <person name="Atanasova L."/>
            <person name="Karlsson M."/>
            <person name="Huettel B."/>
            <person name="Barry K.W."/>
            <person name="Haridas S."/>
            <person name="Chen C."/>
            <person name="Bauer D."/>
            <person name="Andreopoulos W."/>
            <person name="Pangilinan J."/>
            <person name="LaButti K."/>
            <person name="Riley R."/>
            <person name="Lipzen A."/>
            <person name="Clum A."/>
            <person name="Drula E."/>
            <person name="Henrissat B."/>
            <person name="Kohler A."/>
            <person name="Grigoriev I.V."/>
            <person name="Martin F.M."/>
            <person name="Hacquard S."/>
        </authorList>
    </citation>
    <scope>NUCLEOTIDE SEQUENCE</scope>
    <source>
        <strain evidence="1">MPI-SDFR-AT-0073</strain>
    </source>
</reference>
<comment type="caution">
    <text evidence="1">The sequence shown here is derived from an EMBL/GenBank/DDBJ whole genome shotgun (WGS) entry which is preliminary data.</text>
</comment>
<accession>A0A9P9A2T9</accession>
<dbReference type="OrthoDB" id="3693942at2759"/>
<evidence type="ECO:0000313" key="1">
    <source>
        <dbReference type="EMBL" id="KAH6658280.1"/>
    </source>
</evidence>
<sequence length="128" mass="13519">MDEEGFQYLLKQGIKVGGPILNNVLGRALSFALGPLGGSVVSLASIAISAARKLTESGRAEIGLGPAIPEGITERAILAEAASQAMMQIDKMTLEEEGFFSDTWNVIKKIAPCSRKGRFRCYQGGCAG</sequence>
<dbReference type="RefSeq" id="XP_045962514.1">
    <property type="nucleotide sequence ID" value="XM_046099701.1"/>
</dbReference>
<protein>
    <submittedName>
        <fullName evidence="1">Uncharacterized protein</fullName>
    </submittedName>
</protein>